<evidence type="ECO:0000256" key="2">
    <source>
        <dbReference type="SAM" id="MobiDB-lite"/>
    </source>
</evidence>
<keyword evidence="3" id="KW-0732">Signal</keyword>
<dbReference type="SUPFAM" id="SSF55486">
    <property type="entry name" value="Metalloproteases ('zincins'), catalytic domain"/>
    <property type="match status" value="1"/>
</dbReference>
<organism evidence="5">
    <name type="scientific">uncultured Pyrinomonadaceae bacterium</name>
    <dbReference type="NCBI Taxonomy" id="2283094"/>
    <lineage>
        <taxon>Bacteria</taxon>
        <taxon>Pseudomonadati</taxon>
        <taxon>Acidobacteriota</taxon>
        <taxon>Blastocatellia</taxon>
        <taxon>Blastocatellales</taxon>
        <taxon>Pyrinomonadaceae</taxon>
        <taxon>environmental samples</taxon>
    </lineage>
</organism>
<dbReference type="SUPFAM" id="SSF48452">
    <property type="entry name" value="TPR-like"/>
    <property type="match status" value="1"/>
</dbReference>
<dbReference type="InterPro" id="IPR019734">
    <property type="entry name" value="TPR_rpt"/>
</dbReference>
<protein>
    <recommendedName>
        <fullName evidence="4">Peptidase M1 membrane alanine aminopeptidase domain-containing protein</fullName>
    </recommendedName>
</protein>
<feature type="signal peptide" evidence="3">
    <location>
        <begin position="1"/>
        <end position="27"/>
    </location>
</feature>
<reference evidence="5" key="1">
    <citation type="submission" date="2020-02" db="EMBL/GenBank/DDBJ databases">
        <authorList>
            <person name="Meier V. D."/>
        </authorList>
    </citation>
    <scope>NUCLEOTIDE SEQUENCE</scope>
    <source>
        <strain evidence="5">AVDCRST_MAG74</strain>
    </source>
</reference>
<dbReference type="PANTHER" id="PTHR11533:SF174">
    <property type="entry name" value="PUROMYCIN-SENSITIVE AMINOPEPTIDASE-RELATED"/>
    <property type="match status" value="1"/>
</dbReference>
<name>A0A6J4PGC4_9BACT</name>
<dbReference type="GO" id="GO:0016020">
    <property type="term" value="C:membrane"/>
    <property type="evidence" value="ECO:0007669"/>
    <property type="project" value="TreeGrafter"/>
</dbReference>
<feature type="region of interest" description="Disordered" evidence="2">
    <location>
        <begin position="678"/>
        <end position="697"/>
    </location>
</feature>
<dbReference type="Gene3D" id="1.10.390.10">
    <property type="entry name" value="Neutral Protease Domain 2"/>
    <property type="match status" value="1"/>
</dbReference>
<dbReference type="PROSITE" id="PS50005">
    <property type="entry name" value="TPR"/>
    <property type="match status" value="1"/>
</dbReference>
<dbReference type="PANTHER" id="PTHR11533">
    <property type="entry name" value="PROTEASE M1 ZINC METALLOPROTEASE"/>
    <property type="match status" value="1"/>
</dbReference>
<dbReference type="GO" id="GO:0043171">
    <property type="term" value="P:peptide catabolic process"/>
    <property type="evidence" value="ECO:0007669"/>
    <property type="project" value="TreeGrafter"/>
</dbReference>
<dbReference type="SUPFAM" id="SSF63737">
    <property type="entry name" value="Leukotriene A4 hydrolase N-terminal domain"/>
    <property type="match status" value="1"/>
</dbReference>
<dbReference type="Pfam" id="PF01433">
    <property type="entry name" value="Peptidase_M1"/>
    <property type="match status" value="1"/>
</dbReference>
<keyword evidence="1" id="KW-0802">TPR repeat</keyword>
<dbReference type="InterPro" id="IPR027268">
    <property type="entry name" value="Peptidase_M4/M1_CTD_sf"/>
</dbReference>
<sequence>MNHYRKGFSRIIGLSLSVFLFSVAVFAQQIQRTPFDVTNYVMDVQLQPNENKLSATVDVNFVPAEDTRSVSFELNGSLKIENITRVNAASAPTSPQTKTRNAAPTTAVAPGQVTFVQDQVGVSDLGPSVKIDLGDTVAKGTTVTLRFRYSGVLTTPSGGPLLTKRLAYVGAKDGYLMYAARWFPFHNYAADQATSDISISLPGGFQLVGFSNTPVSNAGGKYRFVQSKPALIGNFAYGKYTAKNLRFGEYDLQFNTKIGNDALVAAYSETLGRALEFYTKQYGEPQGGKRLIVAQIDDESLDFYSTQGMIFMASRLFEQSREITQERLQREAALQWWGLTVGLKSFDDAWISQGLAEFSAFALRETTLSGAQLENLRRELLEKSLTFEQTASLTRTPATLDDQSTAYQYIMYGKGASVFRLLRDTLGEQKFNQLLRNFLSQYRGKNASIDDFEKLTTQVAGQPMRYFFARWVEGTGVPEFTADYQIIRTRGGKFVTRGTVKQNYDNLRLPVEVQLRAEGEGESKIVKIDVEDASADFNIESNGKPLEVVIDPNYKLLRISPDLRVSSIARRGIEQFREGNYVEAQQQFEAALKLDRSNSWIYYHLGLLFLEQRNYDLAIDNFKATLGGTLRPGWLEVWANIKMGNAYDAKGDRARATAAYKRAQTSGDDYDKAQEAVKKYQATPYDPRDKSNTTAVK</sequence>
<dbReference type="InterPro" id="IPR011990">
    <property type="entry name" value="TPR-like_helical_dom_sf"/>
</dbReference>
<dbReference type="GO" id="GO:0005737">
    <property type="term" value="C:cytoplasm"/>
    <property type="evidence" value="ECO:0007669"/>
    <property type="project" value="TreeGrafter"/>
</dbReference>
<proteinExistence type="predicted"/>
<dbReference type="Gene3D" id="2.60.40.1730">
    <property type="entry name" value="tricorn interacting facor f3 domain"/>
    <property type="match status" value="1"/>
</dbReference>
<feature type="repeat" description="TPR" evidence="1">
    <location>
        <begin position="565"/>
        <end position="598"/>
    </location>
</feature>
<evidence type="ECO:0000259" key="4">
    <source>
        <dbReference type="Pfam" id="PF01433"/>
    </source>
</evidence>
<evidence type="ECO:0000256" key="3">
    <source>
        <dbReference type="SAM" id="SignalP"/>
    </source>
</evidence>
<dbReference type="InterPro" id="IPR042097">
    <property type="entry name" value="Aminopeptidase_N-like_N_sf"/>
</dbReference>
<dbReference type="Gene3D" id="1.25.40.10">
    <property type="entry name" value="Tetratricopeptide repeat domain"/>
    <property type="match status" value="1"/>
</dbReference>
<dbReference type="GO" id="GO:0005615">
    <property type="term" value="C:extracellular space"/>
    <property type="evidence" value="ECO:0007669"/>
    <property type="project" value="TreeGrafter"/>
</dbReference>
<dbReference type="SMART" id="SM00028">
    <property type="entry name" value="TPR"/>
    <property type="match status" value="3"/>
</dbReference>
<dbReference type="GO" id="GO:0008270">
    <property type="term" value="F:zinc ion binding"/>
    <property type="evidence" value="ECO:0007669"/>
    <property type="project" value="InterPro"/>
</dbReference>
<dbReference type="AlphaFoldDB" id="A0A6J4PGC4"/>
<feature type="domain" description="Peptidase M1 membrane alanine aminopeptidase" evidence="4">
    <location>
        <begin position="301"/>
        <end position="471"/>
    </location>
</feature>
<dbReference type="GO" id="GO:0070006">
    <property type="term" value="F:metalloaminopeptidase activity"/>
    <property type="evidence" value="ECO:0007669"/>
    <property type="project" value="TreeGrafter"/>
</dbReference>
<dbReference type="GO" id="GO:0042277">
    <property type="term" value="F:peptide binding"/>
    <property type="evidence" value="ECO:0007669"/>
    <property type="project" value="TreeGrafter"/>
</dbReference>
<gene>
    <name evidence="5" type="ORF">AVDCRST_MAG74-2171</name>
</gene>
<evidence type="ECO:0000256" key="1">
    <source>
        <dbReference type="PROSITE-ProRule" id="PRU00339"/>
    </source>
</evidence>
<evidence type="ECO:0000313" key="5">
    <source>
        <dbReference type="EMBL" id="CAA9409269.1"/>
    </source>
</evidence>
<dbReference type="InterPro" id="IPR050344">
    <property type="entry name" value="Peptidase_M1_aminopeptidases"/>
</dbReference>
<accession>A0A6J4PGC4</accession>
<dbReference type="InterPro" id="IPR014782">
    <property type="entry name" value="Peptidase_M1_dom"/>
</dbReference>
<dbReference type="EMBL" id="CADCUR010000197">
    <property type="protein sequence ID" value="CAA9409269.1"/>
    <property type="molecule type" value="Genomic_DNA"/>
</dbReference>
<feature type="chain" id="PRO_5026861517" description="Peptidase M1 membrane alanine aminopeptidase domain-containing protein" evidence="3">
    <location>
        <begin position="28"/>
        <end position="697"/>
    </location>
</feature>